<proteinExistence type="predicted"/>
<feature type="compositionally biased region" description="Basic and acidic residues" evidence="1">
    <location>
        <begin position="173"/>
        <end position="226"/>
    </location>
</feature>
<feature type="compositionally biased region" description="Basic and acidic residues" evidence="1">
    <location>
        <begin position="620"/>
        <end position="631"/>
    </location>
</feature>
<feature type="compositionally biased region" description="Basic and acidic residues" evidence="1">
    <location>
        <begin position="345"/>
        <end position="355"/>
    </location>
</feature>
<dbReference type="Proteomes" id="UP000294003">
    <property type="component" value="Unassembled WGS sequence"/>
</dbReference>
<feature type="region of interest" description="Disordered" evidence="1">
    <location>
        <begin position="394"/>
        <end position="435"/>
    </location>
</feature>
<feature type="compositionally biased region" description="Polar residues" evidence="1">
    <location>
        <begin position="525"/>
        <end position="540"/>
    </location>
</feature>
<feature type="compositionally biased region" description="Low complexity" evidence="1">
    <location>
        <begin position="658"/>
        <end position="671"/>
    </location>
</feature>
<feature type="compositionally biased region" description="Polar residues" evidence="1">
    <location>
        <begin position="573"/>
        <end position="593"/>
    </location>
</feature>
<feature type="region of interest" description="Disordered" evidence="1">
    <location>
        <begin position="28"/>
        <end position="362"/>
    </location>
</feature>
<feature type="compositionally biased region" description="Basic and acidic residues" evidence="1">
    <location>
        <begin position="242"/>
        <end position="265"/>
    </location>
</feature>
<keyword evidence="3" id="KW-1185">Reference proteome</keyword>
<evidence type="ECO:0000256" key="1">
    <source>
        <dbReference type="SAM" id="MobiDB-lite"/>
    </source>
</evidence>
<accession>A0ABY0GWY9</accession>
<evidence type="ECO:0000313" key="3">
    <source>
        <dbReference type="Proteomes" id="UP000294003"/>
    </source>
</evidence>
<feature type="compositionally biased region" description="Basic and acidic residues" evidence="1">
    <location>
        <begin position="62"/>
        <end position="72"/>
    </location>
</feature>
<reference evidence="2 3" key="1">
    <citation type="submission" date="2018-06" db="EMBL/GenBank/DDBJ databases">
        <title>Complete Genomes of Monosporascus.</title>
        <authorList>
            <person name="Robinson A.J."/>
            <person name="Natvig D.O."/>
        </authorList>
    </citation>
    <scope>NUCLEOTIDE SEQUENCE [LARGE SCALE GENOMIC DNA]</scope>
    <source>
        <strain evidence="2 3">CBS 609.92</strain>
    </source>
</reference>
<feature type="compositionally biased region" description="Basic and acidic residues" evidence="1">
    <location>
        <begin position="101"/>
        <end position="153"/>
    </location>
</feature>
<feature type="compositionally biased region" description="Polar residues" evidence="1">
    <location>
        <begin position="407"/>
        <end position="416"/>
    </location>
</feature>
<feature type="compositionally biased region" description="Low complexity" evidence="1">
    <location>
        <begin position="331"/>
        <end position="344"/>
    </location>
</feature>
<feature type="compositionally biased region" description="Basic and acidic residues" evidence="1">
    <location>
        <begin position="647"/>
        <end position="656"/>
    </location>
</feature>
<feature type="compositionally biased region" description="Basic and acidic residues" evidence="1">
    <location>
        <begin position="306"/>
        <end position="323"/>
    </location>
</feature>
<feature type="compositionally biased region" description="Basic and acidic residues" evidence="1">
    <location>
        <begin position="273"/>
        <end position="299"/>
    </location>
</feature>
<feature type="region of interest" description="Disordered" evidence="1">
    <location>
        <begin position="472"/>
        <end position="792"/>
    </location>
</feature>
<name>A0ABY0GWY9_9PEZI</name>
<organism evidence="2 3">
    <name type="scientific">Monosporascus cannonballus</name>
    <dbReference type="NCBI Taxonomy" id="155416"/>
    <lineage>
        <taxon>Eukaryota</taxon>
        <taxon>Fungi</taxon>
        <taxon>Dikarya</taxon>
        <taxon>Ascomycota</taxon>
        <taxon>Pezizomycotina</taxon>
        <taxon>Sordariomycetes</taxon>
        <taxon>Xylariomycetidae</taxon>
        <taxon>Xylariales</taxon>
        <taxon>Xylariales incertae sedis</taxon>
        <taxon>Monosporascus</taxon>
    </lineage>
</organism>
<evidence type="ECO:0000313" key="2">
    <source>
        <dbReference type="EMBL" id="RYO79442.1"/>
    </source>
</evidence>
<dbReference type="EMBL" id="QJNS01000330">
    <property type="protein sequence ID" value="RYO79442.1"/>
    <property type="molecule type" value="Genomic_DNA"/>
</dbReference>
<feature type="compositionally biased region" description="Pro residues" evidence="1">
    <location>
        <begin position="689"/>
        <end position="702"/>
    </location>
</feature>
<dbReference type="InterPro" id="IPR046784">
    <property type="entry name" value="Eap1"/>
</dbReference>
<sequence length="792" mass="87970">MAIRYTAEALLHLRESPLCLKPNTLPPAEEWMGPPPENLRGQGNKITTDRTRHADNSLLEQTSRRPGLDRNLSRNGGNADEIVLGPPRATFSSATHLRAPRSFDGDKQPKEGGDARDRFPFRGRNGEADANDRFRDRDRERDGRVNFRRRGENDQDSDGWSTVKPRKSFGQEGAERFHGRMGERPDRYGGDRRPRDQDDRENGDRPRRNFGDFAKDKDGEDGERPRRNGLNRNRSDPPWARDNNEPPTARERFDRAKSWRDRAPVDDQSGEANAEKPRDRGHERRWDRDRDHRQEREPEWLDEPVEEKKPQKHTEEDFKKFMESMKAGRNAAAAEPTLAPAIEPSAREDKTESEKTQAMSVPALELGPDKFFAAFGHSTVIETTGKAGEVAKENVLSTPAPKPKTASRFQNFFSSQEESRRQTDPPTPAAAGPLAAEVNPLLALAGAAPPAPAPKQDAAEKVAFQALLQKLQKQSLQASTPPSGGFSEPPPNDDFSRKNSVASPGQFLPFAQERREEPLIRGPVLQNQEIHAPRPQQSMHMPSIRPEQQILHDLIGQRHAGPNQGPVRAEQPPSRNNNSNAEFLMTLMQSSRGIQELQRNEQPIMRMPQPSRPAQIPATPDREPDYQRERSGQAGRPTALPGFFDEPQLHHREQDSRPQQPTQILQRQQGPPGLEQMHPSSWMQAGGPQVPPPGRPMIPPPGLANNPRNAPPPGIFPPNFPIGAFPPPEGMGGPPPRNMPPPPGFFGGPGGPPPGGFMPPPGMGFQAPEALSFGFDGRNMPPPGAGGPFRRN</sequence>
<feature type="compositionally biased region" description="Pro residues" evidence="1">
    <location>
        <begin position="709"/>
        <end position="762"/>
    </location>
</feature>
<dbReference type="Pfam" id="PF20566">
    <property type="entry name" value="Eap1"/>
    <property type="match status" value="1"/>
</dbReference>
<protein>
    <submittedName>
        <fullName evidence="2">Uncharacterized protein</fullName>
    </submittedName>
</protein>
<comment type="caution">
    <text evidence="2">The sequence shown here is derived from an EMBL/GenBank/DDBJ whole genome shotgun (WGS) entry which is preliminary data.</text>
</comment>
<gene>
    <name evidence="2" type="ORF">DL762_008186</name>
</gene>